<name>A0A9Q0RS11_BLOTA</name>
<keyword evidence="1" id="KW-0677">Repeat</keyword>
<evidence type="ECO:0000256" key="1">
    <source>
        <dbReference type="ARBA" id="ARBA00022737"/>
    </source>
</evidence>
<evidence type="ECO:0000313" key="5">
    <source>
        <dbReference type="EMBL" id="KAJ6224379.1"/>
    </source>
</evidence>
<dbReference type="FunFam" id="1.10.418.10:FF:000089">
    <property type="entry name" value="Spectrin beta chain"/>
    <property type="match status" value="1"/>
</dbReference>
<keyword evidence="6" id="KW-1185">Reference proteome</keyword>
<dbReference type="PANTHER" id="PTHR11915">
    <property type="entry name" value="SPECTRIN/FILAMIN RELATED CYTOSKELETAL PROTEIN"/>
    <property type="match status" value="1"/>
</dbReference>
<feature type="compositionally biased region" description="Basic and acidic residues" evidence="3">
    <location>
        <begin position="138"/>
        <end position="158"/>
    </location>
</feature>
<organism evidence="5 6">
    <name type="scientific">Blomia tropicalis</name>
    <name type="common">Mite</name>
    <dbReference type="NCBI Taxonomy" id="40697"/>
    <lineage>
        <taxon>Eukaryota</taxon>
        <taxon>Metazoa</taxon>
        <taxon>Ecdysozoa</taxon>
        <taxon>Arthropoda</taxon>
        <taxon>Chelicerata</taxon>
        <taxon>Arachnida</taxon>
        <taxon>Acari</taxon>
        <taxon>Acariformes</taxon>
        <taxon>Sarcoptiformes</taxon>
        <taxon>Astigmata</taxon>
        <taxon>Glycyphagoidea</taxon>
        <taxon>Echimyopodidae</taxon>
        <taxon>Blomia</taxon>
    </lineage>
</organism>
<reference evidence="5" key="1">
    <citation type="submission" date="2022-12" db="EMBL/GenBank/DDBJ databases">
        <title>Genome assemblies of Blomia tropicalis.</title>
        <authorList>
            <person name="Cui Y."/>
        </authorList>
    </citation>
    <scope>NUCLEOTIDE SEQUENCE</scope>
    <source>
        <tissue evidence="5">Adult mites</tissue>
    </source>
</reference>
<dbReference type="Pfam" id="PF00307">
    <property type="entry name" value="CH"/>
    <property type="match status" value="2"/>
</dbReference>
<accession>A0A9Q0RS11</accession>
<dbReference type="Gene3D" id="1.10.418.10">
    <property type="entry name" value="Calponin-like domain"/>
    <property type="match status" value="2"/>
</dbReference>
<evidence type="ECO:0000259" key="4">
    <source>
        <dbReference type="PROSITE" id="PS50021"/>
    </source>
</evidence>
<dbReference type="GO" id="GO:0003779">
    <property type="term" value="F:actin binding"/>
    <property type="evidence" value="ECO:0007669"/>
    <property type="project" value="UniProtKB-KW"/>
</dbReference>
<protein>
    <recommendedName>
        <fullName evidence="4">Calponin-homology (CH) domain-containing protein</fullName>
    </recommendedName>
</protein>
<dbReference type="Proteomes" id="UP001142055">
    <property type="component" value="Chromosome 1"/>
</dbReference>
<proteinExistence type="predicted"/>
<dbReference type="PROSITE" id="PS00020">
    <property type="entry name" value="ACTININ_2"/>
    <property type="match status" value="1"/>
</dbReference>
<dbReference type="PROSITE" id="PS50021">
    <property type="entry name" value="CH"/>
    <property type="match status" value="2"/>
</dbReference>
<sequence>MEVTDIFTELSDGKILLKLLEILSGSSMGQPSNGRLRLHKMENVNRCLHFINQHIKLESIGSEDIIDGNQKLILGLIWSIIQLFHFTIADDEVDYSRSRAPTMEANGNAEQSIDQNSSDHDNNSDEFEMVDPLEPGQEDFHSQTTKQDDHEPSMEKKRSIKELKDALLSWCQKRTINYKNIKITNFTKSWRDGMAFNALIHSYKSNLIDYDSLNPDNHIENLNNAFTVAHEHLNISPLLDAEDVDIDRPDELSILTYVSSYQNAIGNEPQQFECNKNDENLEEIIEPKVIENVENEPVITDKESIDVVEESILEHAEKSKIEDKTLENEENYFFTMRKIGSIQIEFIAFQAILLAFIVSITLSSTYVTSECVCDVRFVGEYCGLILNEKNKDNNCTGNMYFCGKSNLHKEGVILKTCTQRGFECDKKLNGGNACYQNVKCQCGPNLGRKRKYCGTELTGADCQPHIIYRCPMIKRYNPSPEDAYNKYRIKGDYLDVPVRAGYRIVGDDKEGFLEDGIIVKTKGTGYVDPRYRKRYEQIGQPQIQPFAAPSQPMMYYITKPMMSSSMMYPKYAVPEIIYGRREW</sequence>
<dbReference type="InterPro" id="IPR001589">
    <property type="entry name" value="Actinin_actin-bd_CS"/>
</dbReference>
<dbReference type="InterPro" id="IPR001715">
    <property type="entry name" value="CH_dom"/>
</dbReference>
<feature type="region of interest" description="Disordered" evidence="3">
    <location>
        <begin position="104"/>
        <end position="158"/>
    </location>
</feature>
<evidence type="ECO:0000256" key="3">
    <source>
        <dbReference type="SAM" id="MobiDB-lite"/>
    </source>
</evidence>
<feature type="domain" description="Calponin-homology (CH)" evidence="4">
    <location>
        <begin position="161"/>
        <end position="266"/>
    </location>
</feature>
<feature type="domain" description="Calponin-homology (CH)" evidence="4">
    <location>
        <begin position="1"/>
        <end position="85"/>
    </location>
</feature>
<dbReference type="InterPro" id="IPR036872">
    <property type="entry name" value="CH_dom_sf"/>
</dbReference>
<comment type="caution">
    <text evidence="5">The sequence shown here is derived from an EMBL/GenBank/DDBJ whole genome shotgun (WGS) entry which is preliminary data.</text>
</comment>
<keyword evidence="2" id="KW-0009">Actin-binding</keyword>
<dbReference type="EMBL" id="JAPWDV010000001">
    <property type="protein sequence ID" value="KAJ6224379.1"/>
    <property type="molecule type" value="Genomic_DNA"/>
</dbReference>
<evidence type="ECO:0000256" key="2">
    <source>
        <dbReference type="ARBA" id="ARBA00023203"/>
    </source>
</evidence>
<evidence type="ECO:0000313" key="6">
    <source>
        <dbReference type="Proteomes" id="UP001142055"/>
    </source>
</evidence>
<gene>
    <name evidence="5" type="ORF">RDWZM_002924</name>
</gene>
<dbReference type="FunFam" id="1.10.418.10:FF:000057">
    <property type="entry name" value="Calmin"/>
    <property type="match status" value="1"/>
</dbReference>
<dbReference type="AlphaFoldDB" id="A0A9Q0RS11"/>
<dbReference type="SUPFAM" id="SSF47576">
    <property type="entry name" value="Calponin-homology domain, CH-domain"/>
    <property type="match status" value="1"/>
</dbReference>
<dbReference type="SMART" id="SM00033">
    <property type="entry name" value="CH"/>
    <property type="match status" value="2"/>
</dbReference>